<reference evidence="3" key="1">
    <citation type="submission" date="2016-10" db="EMBL/GenBank/DDBJ databases">
        <authorList>
            <person name="Varghese N."/>
            <person name="Submissions S."/>
        </authorList>
    </citation>
    <scope>NUCLEOTIDE SEQUENCE [LARGE SCALE GENOMIC DNA]</scope>
    <source>
        <strain evidence="3">DSM 4771</strain>
    </source>
</reference>
<dbReference type="Proteomes" id="UP000199225">
    <property type="component" value="Unassembled WGS sequence"/>
</dbReference>
<feature type="transmembrane region" description="Helical" evidence="1">
    <location>
        <begin position="61"/>
        <end position="79"/>
    </location>
</feature>
<keyword evidence="1" id="KW-0472">Membrane</keyword>
<dbReference type="EMBL" id="FNEV01000003">
    <property type="protein sequence ID" value="SDJ24694.1"/>
    <property type="molecule type" value="Genomic_DNA"/>
</dbReference>
<protein>
    <submittedName>
        <fullName evidence="2">Uncharacterized protein</fullName>
    </submittedName>
</protein>
<gene>
    <name evidence="2" type="ORF">SAMN04490247_1272</name>
</gene>
<evidence type="ECO:0000256" key="1">
    <source>
        <dbReference type="SAM" id="Phobius"/>
    </source>
</evidence>
<feature type="transmembrane region" description="Helical" evidence="1">
    <location>
        <begin position="39"/>
        <end position="55"/>
    </location>
</feature>
<sequence length="149" mass="16794">MLELLITHIPSTMLHILTGMLVADVLFRGPAFPYRGTRLILLGAVAFLVLIPDIPKLFGVLYGHSLITVPLIAIVFAILMRTMLSMTLWGIWWRLSLVLIVSSLGIDYLGNGVHLFYPVSTDTYGVSIIKYEFFYILPVSLLLFLQLRK</sequence>
<keyword evidence="1" id="KW-0812">Transmembrane</keyword>
<feature type="transmembrane region" description="Helical" evidence="1">
    <location>
        <begin position="6"/>
        <end position="27"/>
    </location>
</feature>
<feature type="transmembrane region" description="Helical" evidence="1">
    <location>
        <begin position="129"/>
        <end position="147"/>
    </location>
</feature>
<keyword evidence="3" id="KW-1185">Reference proteome</keyword>
<name>A0A1G8S626_9BACI</name>
<proteinExistence type="predicted"/>
<organism evidence="2 3">
    <name type="scientific">Salimicrobium halophilum</name>
    <dbReference type="NCBI Taxonomy" id="86666"/>
    <lineage>
        <taxon>Bacteria</taxon>
        <taxon>Bacillati</taxon>
        <taxon>Bacillota</taxon>
        <taxon>Bacilli</taxon>
        <taxon>Bacillales</taxon>
        <taxon>Bacillaceae</taxon>
        <taxon>Salimicrobium</taxon>
    </lineage>
</organism>
<dbReference type="AlphaFoldDB" id="A0A1G8S626"/>
<feature type="transmembrane region" description="Helical" evidence="1">
    <location>
        <begin position="91"/>
        <end position="109"/>
    </location>
</feature>
<evidence type="ECO:0000313" key="2">
    <source>
        <dbReference type="EMBL" id="SDJ24694.1"/>
    </source>
</evidence>
<evidence type="ECO:0000313" key="3">
    <source>
        <dbReference type="Proteomes" id="UP000199225"/>
    </source>
</evidence>
<dbReference type="RefSeq" id="WP_143004703.1">
    <property type="nucleotide sequence ID" value="NZ_FNEV01000003.1"/>
</dbReference>
<accession>A0A1G8S626</accession>
<keyword evidence="1" id="KW-1133">Transmembrane helix</keyword>
<dbReference type="OrthoDB" id="2517683at2"/>